<comment type="caution">
    <text evidence="2">The sequence shown here is derived from an EMBL/GenBank/DDBJ whole genome shotgun (WGS) entry which is preliminary data.</text>
</comment>
<dbReference type="Pfam" id="PF02291">
    <property type="entry name" value="TFIID-31kDa"/>
    <property type="match status" value="1"/>
</dbReference>
<accession>A0AAV0BDE0</accession>
<proteinExistence type="predicted"/>
<dbReference type="AlphaFoldDB" id="A0AAV0BDE0"/>
<dbReference type="InterPro" id="IPR009072">
    <property type="entry name" value="Histone-fold"/>
</dbReference>
<evidence type="ECO:0000256" key="1">
    <source>
        <dbReference type="SAM" id="MobiDB-lite"/>
    </source>
</evidence>
<protein>
    <submittedName>
        <fullName evidence="2">Uncharacterized protein</fullName>
    </submittedName>
</protein>
<sequence>MTNRTLVVDVEPPNNSEPQIRQLPPPTTPRDARIIALVLASMGVQSSFKGVVRVLMEFAHRGTGKAYSPSANVTNSNSGRVPSSNYSSFRIKPLTQLKLEPGAEVQRHVTQSPEQLRDSNGGLETSHSQRYQLEHSWRGSMSLETYASANSNQATGLHSASTLQASLPNLTLGTRVRSKDPQFNDTTSPQIGPHPYGLILPGQEVRRPPVKNRTFSNVTPSTVGLLRSVSSNRNKTISIGSCCFTQTAKSPISGGGTLSAVGTSNQAAALHARIFSTIARDPSVAIVSPNLSAAGNNNKSVNITEGQKQLLLVGEINPNENVCHLNIPLALLRLLT</sequence>
<reference evidence="2" key="1">
    <citation type="submission" date="2022-06" db="EMBL/GenBank/DDBJ databases">
        <authorList>
            <consortium name="SYNGENTA / RWTH Aachen University"/>
        </authorList>
    </citation>
    <scope>NUCLEOTIDE SEQUENCE</scope>
</reference>
<feature type="region of interest" description="Disordered" evidence="1">
    <location>
        <begin position="64"/>
        <end position="87"/>
    </location>
</feature>
<evidence type="ECO:0000313" key="3">
    <source>
        <dbReference type="Proteomes" id="UP001153365"/>
    </source>
</evidence>
<feature type="compositionally biased region" description="Polar residues" evidence="1">
    <location>
        <begin position="69"/>
        <end position="87"/>
    </location>
</feature>
<dbReference type="GO" id="GO:0046982">
    <property type="term" value="F:protein heterodimerization activity"/>
    <property type="evidence" value="ECO:0007669"/>
    <property type="project" value="InterPro"/>
</dbReference>
<dbReference type="EMBL" id="CALTRL010004983">
    <property type="protein sequence ID" value="CAH7683885.1"/>
    <property type="molecule type" value="Genomic_DNA"/>
</dbReference>
<feature type="region of interest" description="Disordered" evidence="1">
    <location>
        <begin position="102"/>
        <end position="129"/>
    </location>
</feature>
<dbReference type="Gene3D" id="1.10.20.10">
    <property type="entry name" value="Histone, subunit A"/>
    <property type="match status" value="1"/>
</dbReference>
<organism evidence="2 3">
    <name type="scientific">Phakopsora pachyrhizi</name>
    <name type="common">Asian soybean rust disease fungus</name>
    <dbReference type="NCBI Taxonomy" id="170000"/>
    <lineage>
        <taxon>Eukaryota</taxon>
        <taxon>Fungi</taxon>
        <taxon>Dikarya</taxon>
        <taxon>Basidiomycota</taxon>
        <taxon>Pucciniomycotina</taxon>
        <taxon>Pucciniomycetes</taxon>
        <taxon>Pucciniales</taxon>
        <taxon>Phakopsoraceae</taxon>
        <taxon>Phakopsora</taxon>
    </lineage>
</organism>
<dbReference type="GO" id="GO:0006352">
    <property type="term" value="P:DNA-templated transcription initiation"/>
    <property type="evidence" value="ECO:0007669"/>
    <property type="project" value="InterPro"/>
</dbReference>
<keyword evidence="3" id="KW-1185">Reference proteome</keyword>
<evidence type="ECO:0000313" key="2">
    <source>
        <dbReference type="EMBL" id="CAH7683885.1"/>
    </source>
</evidence>
<dbReference type="Proteomes" id="UP001153365">
    <property type="component" value="Unassembled WGS sequence"/>
</dbReference>
<gene>
    <name evidence="2" type="ORF">PPACK8108_LOCUS17678</name>
</gene>
<dbReference type="InterPro" id="IPR003162">
    <property type="entry name" value="TFIID-31"/>
</dbReference>
<name>A0AAV0BDE0_PHAPC</name>
<feature type="region of interest" description="Disordered" evidence="1">
    <location>
        <begin position="174"/>
        <end position="195"/>
    </location>
</feature>